<evidence type="ECO:0000313" key="1">
    <source>
        <dbReference type="EMBL" id="TNJ36314.1"/>
    </source>
</evidence>
<keyword evidence="2" id="KW-1185">Reference proteome</keyword>
<comment type="caution">
    <text evidence="1">The sequence shown here is derived from an EMBL/GenBank/DDBJ whole genome shotgun (WGS) entry which is preliminary data.</text>
</comment>
<accession>A0A5C4RYY0</accession>
<sequence length="197" mass="22583">MEVVGKSKARIVLESCLEDSCVYFEQHERILKCNPYCTNVSYLEKYGLYQWVFTVEDPRGNPIVAVFYVRQECELIPLEDEKLRACRKELGVADAKEMGRQIRWVSVDDAPDIPLQHENAFVGRASAEICLLHQEQNRTSVHFETDITLDFELSFPLNMMPEGVLKFMSDAVMSQIMQKATESMLCQLQSDICCEVG</sequence>
<reference evidence="1 2" key="1">
    <citation type="submission" date="2019-05" db="EMBL/GenBank/DDBJ databases">
        <title>Draft Whole-Genome sequence of the green sulfur bacterium Prosthecochloris vibrioformis DSM 260.</title>
        <authorList>
            <person name="Meyer T.E."/>
            <person name="Kyndt J.A."/>
        </authorList>
    </citation>
    <scope>NUCLEOTIDE SEQUENCE [LARGE SCALE GENOMIC DNA]</scope>
    <source>
        <strain evidence="1 2">DSM 260</strain>
    </source>
</reference>
<dbReference type="Pfam" id="PF09366">
    <property type="entry name" value="DUF1997"/>
    <property type="match status" value="1"/>
</dbReference>
<dbReference type="RefSeq" id="WP_139626679.1">
    <property type="nucleotide sequence ID" value="NZ_VDCI01000006.1"/>
</dbReference>
<dbReference type="EMBL" id="VDCI01000006">
    <property type="protein sequence ID" value="TNJ36314.1"/>
    <property type="molecule type" value="Genomic_DNA"/>
</dbReference>
<organism evidence="1 2">
    <name type="scientific">Prosthecochloris vibrioformis</name>
    <name type="common">Chlorobium vibrioforme</name>
    <dbReference type="NCBI Taxonomy" id="1098"/>
    <lineage>
        <taxon>Bacteria</taxon>
        <taxon>Pseudomonadati</taxon>
        <taxon>Chlorobiota</taxon>
        <taxon>Chlorobiia</taxon>
        <taxon>Chlorobiales</taxon>
        <taxon>Chlorobiaceae</taxon>
        <taxon>Prosthecochloris</taxon>
    </lineage>
</organism>
<protein>
    <submittedName>
        <fullName evidence="1">DUF1997 domain-containing protein</fullName>
    </submittedName>
</protein>
<dbReference type="InterPro" id="IPR018971">
    <property type="entry name" value="DUF1997"/>
</dbReference>
<dbReference type="Proteomes" id="UP000309544">
    <property type="component" value="Unassembled WGS sequence"/>
</dbReference>
<proteinExistence type="predicted"/>
<gene>
    <name evidence="1" type="ORF">FGF68_07495</name>
</gene>
<evidence type="ECO:0000313" key="2">
    <source>
        <dbReference type="Proteomes" id="UP000309544"/>
    </source>
</evidence>
<dbReference type="AlphaFoldDB" id="A0A5C4RYY0"/>
<name>A0A5C4RYY0_PROVB</name>